<dbReference type="InterPro" id="IPR027417">
    <property type="entry name" value="P-loop_NTPase"/>
</dbReference>
<dbReference type="PANTHER" id="PTHR43581:SF4">
    <property type="entry name" value="ATP_GTP PHOSPHATASE"/>
    <property type="match status" value="1"/>
</dbReference>
<gene>
    <name evidence="3" type="ordered locus">Dde_2495</name>
</gene>
<feature type="domain" description="ATPase AAA-type core" evidence="2">
    <location>
        <begin position="248"/>
        <end position="368"/>
    </location>
</feature>
<sequence>MRLTSLYIGQYKNLRDFSLSFDGDSFIDVFVGKNGTGKSNLFEALIEIFRHLVEFDRDKAPCDFNYRIGFEIDGKATEIGWNSGKLTIGGKERKTIGKTPLPDNVLIYYSGHNDTVANLVEQYEEAFRKRIKRADFDEARYFIGIGPDYKALLLAVLLMQPDTCKARQFICQKLGIATVALEAKVALERPAYAADSRFDIELNDETDRYWKPEGITATFLDRLHGCINTATGSPVRSEGYFAEPDRYILYFDIAKIRQEFDDLSPQELFRQFDNLKTLGMLTEITIPLQLTGGVDATIAHFSDGQFQSVYIYSIVELFKDRNCITLLDEPDSFLHPEWQFDFLKQVFEITDTTAKNNHVLMSSHSAVTLIPHDKTKIKFFDIKGNQANCYDLPKSVAIKKLSADLIKYSEQEQLLSIINAIQIENKPVLFTEGSTDPVILKEAWYKLYDVEMPFIPFYAFSCTYIKQLLTDNRIHTEMGGLPVFALFDFDKAYDQWNGLNGTVSETDPLKGMIKKWAEGESYALMLPVPANADIQKQVIRNAATGETFGGDSCCEIEHLFYGLDATKTYYQQEPCVGGTKIVFKSDGEKTAFAKEVVPALDQACFEVFRPMFEFIKSKCPAGAEGEEVAP</sequence>
<dbReference type="PANTHER" id="PTHR43581">
    <property type="entry name" value="ATP/GTP PHOSPHATASE"/>
    <property type="match status" value="1"/>
</dbReference>
<organism evidence="3 4">
    <name type="scientific">Oleidesulfovibrio alaskensis (strain ATCC BAA-1058 / DSM 17464 / G20)</name>
    <name type="common">Desulfovibrio alaskensis</name>
    <dbReference type="NCBI Taxonomy" id="207559"/>
    <lineage>
        <taxon>Bacteria</taxon>
        <taxon>Pseudomonadati</taxon>
        <taxon>Thermodesulfobacteriota</taxon>
        <taxon>Desulfovibrionia</taxon>
        <taxon>Desulfovibrionales</taxon>
        <taxon>Desulfovibrionaceae</taxon>
        <taxon>Oleidesulfovibrio</taxon>
    </lineage>
</organism>
<name>Q30YF4_OLEA2</name>
<dbReference type="SUPFAM" id="SSF52540">
    <property type="entry name" value="P-loop containing nucleoside triphosphate hydrolases"/>
    <property type="match status" value="1"/>
</dbReference>
<dbReference type="KEGG" id="dde:Dde_2495"/>
<evidence type="ECO:0000259" key="2">
    <source>
        <dbReference type="Pfam" id="PF13304"/>
    </source>
</evidence>
<reference evidence="3 4" key="1">
    <citation type="journal article" date="2011" name="J. Bacteriol.">
        <title>Complete genome sequence and updated annotation of Desulfovibrio alaskensis G20.</title>
        <authorList>
            <person name="Hauser L.J."/>
            <person name="Land M.L."/>
            <person name="Brown S.D."/>
            <person name="Larimer F."/>
            <person name="Keller K.L."/>
            <person name="Rapp-Giles B.J."/>
            <person name="Price M.N."/>
            <person name="Lin M."/>
            <person name="Bruce D.C."/>
            <person name="Detter J.C."/>
            <person name="Tapia R."/>
            <person name="Han C.S."/>
            <person name="Goodwin L.A."/>
            <person name="Cheng J.F."/>
            <person name="Pitluck S."/>
            <person name="Copeland A."/>
            <person name="Lucas S."/>
            <person name="Nolan M."/>
            <person name="Lapidus A.L."/>
            <person name="Palumbo A.V."/>
            <person name="Wall J.D."/>
        </authorList>
    </citation>
    <scope>NUCLEOTIDE SEQUENCE [LARGE SCALE GENOMIC DNA]</scope>
    <source>
        <strain evidence="4">ATCC BAA 1058 / DSM 17464 / G20</strain>
    </source>
</reference>
<evidence type="ECO:0000259" key="1">
    <source>
        <dbReference type="Pfam" id="PF13175"/>
    </source>
</evidence>
<proteinExistence type="predicted"/>
<dbReference type="GO" id="GO:0005524">
    <property type="term" value="F:ATP binding"/>
    <property type="evidence" value="ECO:0007669"/>
    <property type="project" value="InterPro"/>
</dbReference>
<accession>Q30YF4</accession>
<dbReference type="HOGENOM" id="CLU_032782_0_0_7"/>
<keyword evidence="4" id="KW-1185">Reference proteome</keyword>
<dbReference type="Pfam" id="PF13304">
    <property type="entry name" value="AAA_21"/>
    <property type="match status" value="1"/>
</dbReference>
<dbReference type="Gene3D" id="3.40.50.300">
    <property type="entry name" value="P-loop containing nucleotide triphosphate hydrolases"/>
    <property type="match status" value="2"/>
</dbReference>
<dbReference type="RefSeq" id="WP_011368354.1">
    <property type="nucleotide sequence ID" value="NC_007519.1"/>
</dbReference>
<dbReference type="AlphaFoldDB" id="Q30YF4"/>
<dbReference type="Pfam" id="PF13175">
    <property type="entry name" value="AAA_15"/>
    <property type="match status" value="1"/>
</dbReference>
<dbReference type="GO" id="GO:0016887">
    <property type="term" value="F:ATP hydrolysis activity"/>
    <property type="evidence" value="ECO:0007669"/>
    <property type="project" value="InterPro"/>
</dbReference>
<protein>
    <submittedName>
        <fullName evidence="3">Uncharacterized protein</fullName>
    </submittedName>
</protein>
<dbReference type="InterPro" id="IPR041685">
    <property type="entry name" value="AAA_GajA/Old/RecF-like"/>
</dbReference>
<dbReference type="STRING" id="207559.Dde_2495"/>
<dbReference type="InterPro" id="IPR051396">
    <property type="entry name" value="Bact_Antivir_Def_Nuclease"/>
</dbReference>
<dbReference type="eggNOG" id="COG1106">
    <property type="taxonomic scope" value="Bacteria"/>
</dbReference>
<dbReference type="Proteomes" id="UP000002710">
    <property type="component" value="Chromosome"/>
</dbReference>
<evidence type="ECO:0000313" key="3">
    <source>
        <dbReference type="EMBL" id="ABB39292.1"/>
    </source>
</evidence>
<evidence type="ECO:0000313" key="4">
    <source>
        <dbReference type="Proteomes" id="UP000002710"/>
    </source>
</evidence>
<dbReference type="EMBL" id="CP000112">
    <property type="protein sequence ID" value="ABB39292.1"/>
    <property type="molecule type" value="Genomic_DNA"/>
</dbReference>
<dbReference type="InterPro" id="IPR003959">
    <property type="entry name" value="ATPase_AAA_core"/>
</dbReference>
<feature type="domain" description="Endonuclease GajA/Old nuclease/RecF-like AAA" evidence="1">
    <location>
        <begin position="1"/>
        <end position="134"/>
    </location>
</feature>